<accession>A0A1H8S672</accession>
<dbReference type="EMBL" id="FODJ01000012">
    <property type="protein sequence ID" value="SEO74036.1"/>
    <property type="molecule type" value="Genomic_DNA"/>
</dbReference>
<dbReference type="PROSITE" id="PS51257">
    <property type="entry name" value="PROKAR_LIPOPROTEIN"/>
    <property type="match status" value="1"/>
</dbReference>
<dbReference type="Proteomes" id="UP000199300">
    <property type="component" value="Unassembled WGS sequence"/>
</dbReference>
<reference evidence="4 5" key="1">
    <citation type="submission" date="2016-10" db="EMBL/GenBank/DDBJ databases">
        <authorList>
            <person name="de Groot N.N."/>
        </authorList>
    </citation>
    <scope>NUCLEOTIDE SEQUENCE [LARGE SCALE GENOMIC DNA]</scope>
    <source>
        <strain evidence="4 5">CGMCC 1.10434</strain>
    </source>
</reference>
<feature type="region of interest" description="Disordered" evidence="1">
    <location>
        <begin position="182"/>
        <end position="203"/>
    </location>
</feature>
<feature type="chain" id="PRO_5038332402" evidence="2">
    <location>
        <begin position="26"/>
        <end position="203"/>
    </location>
</feature>
<feature type="signal peptide" evidence="2">
    <location>
        <begin position="1"/>
        <end position="25"/>
    </location>
</feature>
<evidence type="ECO:0000313" key="4">
    <source>
        <dbReference type="EMBL" id="SEO74036.1"/>
    </source>
</evidence>
<dbReference type="InterPro" id="IPR041262">
    <property type="entry name" value="GerD_central"/>
</dbReference>
<keyword evidence="5" id="KW-1185">Reference proteome</keyword>
<proteinExistence type="predicted"/>
<feature type="domain" description="Spore germination GerD central core" evidence="3">
    <location>
        <begin position="67"/>
        <end position="177"/>
    </location>
</feature>
<protein>
    <submittedName>
        <fullName evidence="4">Spore germination protein D</fullName>
    </submittedName>
</protein>
<name>A0A1H8S672_9BACI</name>
<keyword evidence="2" id="KW-0732">Signal</keyword>
<evidence type="ECO:0000256" key="1">
    <source>
        <dbReference type="SAM" id="MobiDB-lite"/>
    </source>
</evidence>
<sequence>MVKHTLWFYLAILVFLTACTNNSSSGNGQEGNYDSTKKMVTDILKSEDGKKAIVEVLGDESTQQMYVINDQLVRQAVEQSLTAEEGKGFWSNMFTDTEFVTAFSEAMIAQHEDVLTRLMSDSAYQEKMLELFNNPEVHDQIRGQLKSQQFKTHLEETIQETLASPLFEAKVSEIIIRNAQTLLEEKDTQSEQTDGGTDDEENE</sequence>
<dbReference type="NCBIfam" id="NF040801">
    <property type="entry name" value="spore_GerD"/>
    <property type="match status" value="1"/>
</dbReference>
<dbReference type="AlphaFoldDB" id="A0A1H8S672"/>
<dbReference type="OrthoDB" id="2375836at2"/>
<organism evidence="4 5">
    <name type="scientific">Amphibacillus marinus</name>
    <dbReference type="NCBI Taxonomy" id="872970"/>
    <lineage>
        <taxon>Bacteria</taxon>
        <taxon>Bacillati</taxon>
        <taxon>Bacillota</taxon>
        <taxon>Bacilli</taxon>
        <taxon>Bacillales</taxon>
        <taxon>Bacillaceae</taxon>
        <taxon>Amphibacillus</taxon>
    </lineage>
</organism>
<evidence type="ECO:0000256" key="2">
    <source>
        <dbReference type="SAM" id="SignalP"/>
    </source>
</evidence>
<dbReference type="RefSeq" id="WP_091499572.1">
    <property type="nucleotide sequence ID" value="NZ_FODJ01000012.1"/>
</dbReference>
<evidence type="ECO:0000259" key="3">
    <source>
        <dbReference type="Pfam" id="PF17898"/>
    </source>
</evidence>
<gene>
    <name evidence="4" type="ORF">SAMN04488134_1123</name>
</gene>
<dbReference type="STRING" id="872970.SAMN04488134_1123"/>
<dbReference type="Pfam" id="PF17898">
    <property type="entry name" value="GerD"/>
    <property type="match status" value="1"/>
</dbReference>
<evidence type="ECO:0000313" key="5">
    <source>
        <dbReference type="Proteomes" id="UP000199300"/>
    </source>
</evidence>